<dbReference type="InterPro" id="IPR017853">
    <property type="entry name" value="GH"/>
</dbReference>
<dbReference type="InterPro" id="IPR015171">
    <property type="entry name" value="Cyc-maltodext_N"/>
</dbReference>
<dbReference type="EMBL" id="CP000934">
    <property type="protein sequence ID" value="ACE83015.1"/>
    <property type="molecule type" value="Genomic_DNA"/>
</dbReference>
<dbReference type="SUPFAM" id="SSF81296">
    <property type="entry name" value="E set domains"/>
    <property type="match status" value="1"/>
</dbReference>
<dbReference type="SUPFAM" id="SSF51445">
    <property type="entry name" value="(Trans)glycosidases"/>
    <property type="match status" value="1"/>
</dbReference>
<dbReference type="EC" id="3.2.1.1" evidence="4"/>
<dbReference type="InterPro" id="IPR014756">
    <property type="entry name" value="Ig_E-set"/>
</dbReference>
<accession>B3PK73</accession>
<dbReference type="Gene3D" id="2.60.40.10">
    <property type="entry name" value="Immunoglobulins"/>
    <property type="match status" value="1"/>
</dbReference>
<dbReference type="InterPro" id="IPR013783">
    <property type="entry name" value="Ig-like_fold"/>
</dbReference>
<dbReference type="CAZy" id="GH13">
    <property type="family name" value="Glycoside Hydrolase Family 13"/>
</dbReference>
<keyword evidence="1 4" id="KW-0378">Hydrolase</keyword>
<dbReference type="CDD" id="cd11340">
    <property type="entry name" value="AmyAc_bac_CMD_like_3"/>
    <property type="match status" value="1"/>
</dbReference>
<reference evidence="4 5" key="1">
    <citation type="journal article" date="2008" name="J. Bacteriol.">
        <title>Insights into plant cell wall degradation from the genome sequence of the soil bacterium Cellvibrio japonicus.</title>
        <authorList>
            <person name="Deboy R.T."/>
            <person name="Mongodin E.F."/>
            <person name="Fouts D.E."/>
            <person name="Tailford L.E."/>
            <person name="Khouri H."/>
            <person name="Emerson J.B."/>
            <person name="Mohamoud Y."/>
            <person name="Watkins K."/>
            <person name="Henrissat B."/>
            <person name="Gilbert H.J."/>
            <person name="Nelson K.E."/>
        </authorList>
    </citation>
    <scope>NUCLEOTIDE SEQUENCE [LARGE SCALE GENOMIC DNA]</scope>
    <source>
        <strain evidence="4 5">Ueda107</strain>
    </source>
</reference>
<evidence type="ECO:0000256" key="2">
    <source>
        <dbReference type="ARBA" id="ARBA00023295"/>
    </source>
</evidence>
<dbReference type="SMR" id="B3PK73"/>
<dbReference type="SUPFAM" id="SSF51011">
    <property type="entry name" value="Glycosyl hydrolase domain"/>
    <property type="match status" value="1"/>
</dbReference>
<protein>
    <submittedName>
        <fullName evidence="4">Alpha-amylase, putative, amy13E</fullName>
        <ecNumber evidence="4">3.2.1.1</ecNumber>
    </submittedName>
</protein>
<dbReference type="InterPro" id="IPR006047">
    <property type="entry name" value="GH13_cat_dom"/>
</dbReference>
<evidence type="ECO:0000259" key="3">
    <source>
        <dbReference type="SMART" id="SM00642"/>
    </source>
</evidence>
<dbReference type="InterPro" id="IPR013780">
    <property type="entry name" value="Glyco_hydro_b"/>
</dbReference>
<dbReference type="Pfam" id="PF10438">
    <property type="entry name" value="Cyc-maltodext_C"/>
    <property type="match status" value="1"/>
</dbReference>
<feature type="domain" description="Glycosyl hydrolase family 13 catalytic" evidence="3">
    <location>
        <begin position="130"/>
        <end position="527"/>
    </location>
</feature>
<name>B3PK73_CELJU</name>
<dbReference type="STRING" id="498211.CJA_0735"/>
<dbReference type="HOGENOM" id="CLU_006462_7_3_6"/>
<dbReference type="PANTHER" id="PTHR10357">
    <property type="entry name" value="ALPHA-AMYLASE FAMILY MEMBER"/>
    <property type="match status" value="1"/>
</dbReference>
<dbReference type="SMART" id="SM00642">
    <property type="entry name" value="Aamy"/>
    <property type="match status" value="1"/>
</dbReference>
<keyword evidence="2 4" id="KW-0326">Glycosidase</keyword>
<keyword evidence="5" id="KW-1185">Reference proteome</keyword>
<dbReference type="GO" id="GO:0005975">
    <property type="term" value="P:carbohydrate metabolic process"/>
    <property type="evidence" value="ECO:0007669"/>
    <property type="project" value="InterPro"/>
</dbReference>
<dbReference type="AlphaFoldDB" id="B3PK73"/>
<evidence type="ECO:0000313" key="5">
    <source>
        <dbReference type="Proteomes" id="UP000001036"/>
    </source>
</evidence>
<dbReference type="GO" id="GO:0004556">
    <property type="term" value="F:alpha-amylase activity"/>
    <property type="evidence" value="ECO:0007669"/>
    <property type="project" value="UniProtKB-EC"/>
</dbReference>
<dbReference type="Proteomes" id="UP000001036">
    <property type="component" value="Chromosome"/>
</dbReference>
<dbReference type="eggNOG" id="COG0366">
    <property type="taxonomic scope" value="Bacteria"/>
</dbReference>
<organism evidence="4 5">
    <name type="scientific">Cellvibrio japonicus (strain Ueda107)</name>
    <name type="common">Pseudomonas fluorescens subsp. cellulosa</name>
    <dbReference type="NCBI Taxonomy" id="498211"/>
    <lineage>
        <taxon>Bacteria</taxon>
        <taxon>Pseudomonadati</taxon>
        <taxon>Pseudomonadota</taxon>
        <taxon>Gammaproteobacteria</taxon>
        <taxon>Cellvibrionales</taxon>
        <taxon>Cellvibrionaceae</taxon>
        <taxon>Cellvibrio</taxon>
    </lineage>
</organism>
<dbReference type="PANTHER" id="PTHR10357:SF210">
    <property type="entry name" value="MALTODEXTRIN GLUCOSIDASE"/>
    <property type="match status" value="1"/>
</dbReference>
<dbReference type="KEGG" id="cja:CJA_0735"/>
<dbReference type="Gene3D" id="2.60.40.1180">
    <property type="entry name" value="Golgi alpha-mannosidase II"/>
    <property type="match status" value="1"/>
</dbReference>
<dbReference type="Gene3D" id="3.20.20.80">
    <property type="entry name" value="Glycosidases"/>
    <property type="match status" value="1"/>
</dbReference>
<evidence type="ECO:0000313" key="4">
    <source>
        <dbReference type="EMBL" id="ACE83015.1"/>
    </source>
</evidence>
<proteinExistence type="predicted"/>
<dbReference type="Pfam" id="PF00128">
    <property type="entry name" value="Alpha-amylase"/>
    <property type="match status" value="1"/>
</dbReference>
<dbReference type="OrthoDB" id="9805159at2"/>
<evidence type="ECO:0000256" key="1">
    <source>
        <dbReference type="ARBA" id="ARBA00022801"/>
    </source>
</evidence>
<gene>
    <name evidence="4" type="primary">amy13E</name>
    <name evidence="4" type="ordered locus">CJA_0735</name>
</gene>
<dbReference type="Pfam" id="PF09087">
    <property type="entry name" value="Cyc-maltodext_N"/>
    <property type="match status" value="1"/>
</dbReference>
<dbReference type="InterPro" id="IPR019492">
    <property type="entry name" value="Cyclo-malto-dextrinase_C"/>
</dbReference>
<sequence length="615" mass="70546">MRRILILCLLIAVGTAHGSEGYRLERVEPANWWVGMKYNQVELLVYGQGISDLHPSIHYPGVSIQQVARVENANYLFVTLNIAANAKPGKFFIHFSNESDEKIVWEYYLLAREKGSAERQGFSPKDMIYLITPDRFANGNSRNDSLPELAEKADRMDKNGRHGGDIAGMIQHLDYLAGLGVTQIWPNPLTENNQPSYSYHGYATTNLYQIDARYGSNEDFKTFVTKARAKGIGVIKDIVVNHIGSEHWWMKDLPSRDWLNYPDQYRETNHRRTVIQDPYAAPEDKALFVDGWFVPTMPDLNQRNPHLARYLIQNSIWWVEYAGLSGIREDTYGYADEKFLSDWAKAIMDEYPNFNIVGEEWSSNPAVVAHWLRGKQNPSGHLPYMPSMMDFPIHEALRIALEEQEGWDTGLVKLYETLANDFIYPDPFNLVIFPENHDTSRIYSYLHDDIDLFKSAMIYMATMRGIPQLYYGSEVLLSSPRHRDDGAIRSDMPGGWSGDKKNAFTGKGLTNAERDAQDFIRTLFRWRKSADVIHHGKLQHFAPQDGTYVYFRYLDNRAVMVAINKNKQEKTLDLKRFNALLADKQFARDVISGKAVDIKVPLVLSPKQSLVIELK</sequence>